<dbReference type="PANTHER" id="PTHR48006">
    <property type="entry name" value="LEUCINE-RICH REPEAT-CONTAINING PROTEIN DDB_G0281931-RELATED"/>
    <property type="match status" value="1"/>
</dbReference>
<dbReference type="Proteomes" id="UP000028999">
    <property type="component" value="Unassembled WGS sequence"/>
</dbReference>
<dbReference type="InterPro" id="IPR011009">
    <property type="entry name" value="Kinase-like_dom_sf"/>
</dbReference>
<dbReference type="InterPro" id="IPR051824">
    <property type="entry name" value="LRR_Rcpt-Like_S/T_Kinase"/>
</dbReference>
<feature type="transmembrane region" description="Helical" evidence="2">
    <location>
        <begin position="634"/>
        <end position="659"/>
    </location>
</feature>
<keyword evidence="2" id="KW-1133">Transmembrane helix</keyword>
<accession>A0A078J048</accession>
<evidence type="ECO:0000313" key="5">
    <source>
        <dbReference type="Proteomes" id="UP000028999"/>
    </source>
</evidence>
<feature type="transmembrane region" description="Helical" evidence="2">
    <location>
        <begin position="253"/>
        <end position="275"/>
    </location>
</feature>
<dbReference type="Gramene" id="CDY58404">
    <property type="protein sequence ID" value="CDY58404"/>
    <property type="gene ID" value="GSBRNA2T00023580001"/>
</dbReference>
<evidence type="ECO:0000256" key="2">
    <source>
        <dbReference type="SAM" id="Phobius"/>
    </source>
</evidence>
<dbReference type="AlphaFoldDB" id="A0A078J048"/>
<comment type="subcellular location">
    <subcellularLocation>
        <location evidence="1">Membrane</location>
        <topology evidence="1">Single-pass type I membrane protein</topology>
    </subcellularLocation>
</comment>
<dbReference type="InterPro" id="IPR000719">
    <property type="entry name" value="Prot_kinase_dom"/>
</dbReference>
<protein>
    <submittedName>
        <fullName evidence="4">BnaC09g54520D protein</fullName>
    </submittedName>
</protein>
<dbReference type="FunFam" id="1.10.510.10:FF:000657">
    <property type="entry name" value="Putative inactive leucine-rich repeat receptor-like protein kinase"/>
    <property type="match status" value="1"/>
</dbReference>
<reference evidence="4 5" key="1">
    <citation type="journal article" date="2014" name="Science">
        <title>Plant genetics. Early allopolyploid evolution in the post-Neolithic Brassica napus oilseed genome.</title>
        <authorList>
            <person name="Chalhoub B."/>
            <person name="Denoeud F."/>
            <person name="Liu S."/>
            <person name="Parkin I.A."/>
            <person name="Tang H."/>
            <person name="Wang X."/>
            <person name="Chiquet J."/>
            <person name="Belcram H."/>
            <person name="Tong C."/>
            <person name="Samans B."/>
            <person name="Correa M."/>
            <person name="Da Silva C."/>
            <person name="Just J."/>
            <person name="Falentin C."/>
            <person name="Koh C.S."/>
            <person name="Le Clainche I."/>
            <person name="Bernard M."/>
            <person name="Bento P."/>
            <person name="Noel B."/>
            <person name="Labadie K."/>
            <person name="Alberti A."/>
            <person name="Charles M."/>
            <person name="Arnaud D."/>
            <person name="Guo H."/>
            <person name="Daviaud C."/>
            <person name="Alamery S."/>
            <person name="Jabbari K."/>
            <person name="Zhao M."/>
            <person name="Edger P.P."/>
            <person name="Chelaifa H."/>
            <person name="Tack D."/>
            <person name="Lassalle G."/>
            <person name="Mestiri I."/>
            <person name="Schnel N."/>
            <person name="Le Paslier M.C."/>
            <person name="Fan G."/>
            <person name="Renault V."/>
            <person name="Bayer P.E."/>
            <person name="Golicz A.A."/>
            <person name="Manoli S."/>
            <person name="Lee T.H."/>
            <person name="Thi V.H."/>
            <person name="Chalabi S."/>
            <person name="Hu Q."/>
            <person name="Fan C."/>
            <person name="Tollenaere R."/>
            <person name="Lu Y."/>
            <person name="Battail C."/>
            <person name="Shen J."/>
            <person name="Sidebottom C.H."/>
            <person name="Wang X."/>
            <person name="Canaguier A."/>
            <person name="Chauveau A."/>
            <person name="Berard A."/>
            <person name="Deniot G."/>
            <person name="Guan M."/>
            <person name="Liu Z."/>
            <person name="Sun F."/>
            <person name="Lim Y.P."/>
            <person name="Lyons E."/>
            <person name="Town C.D."/>
            <person name="Bancroft I."/>
            <person name="Wang X."/>
            <person name="Meng J."/>
            <person name="Ma J."/>
            <person name="Pires J.C."/>
            <person name="King G.J."/>
            <person name="Brunel D."/>
            <person name="Delourme R."/>
            <person name="Renard M."/>
            <person name="Aury J.M."/>
            <person name="Adams K.L."/>
            <person name="Batley J."/>
            <person name="Snowdon R.J."/>
            <person name="Tost J."/>
            <person name="Edwards D."/>
            <person name="Zhou Y."/>
            <person name="Hua W."/>
            <person name="Sharpe A.G."/>
            <person name="Paterson A.H."/>
            <person name="Guan C."/>
            <person name="Wincker P."/>
        </authorList>
    </citation>
    <scope>NUCLEOTIDE SEQUENCE [LARGE SCALE GENOMIC DNA]</scope>
    <source>
        <strain evidence="5">cv. Darmor-bzh</strain>
    </source>
</reference>
<keyword evidence="2" id="KW-0812">Transmembrane</keyword>
<feature type="non-terminal residue" evidence="4">
    <location>
        <position position="1"/>
    </location>
</feature>
<dbReference type="GO" id="GO:0005886">
    <property type="term" value="C:plasma membrane"/>
    <property type="evidence" value="ECO:0000318"/>
    <property type="project" value="GO_Central"/>
</dbReference>
<organism evidence="4 5">
    <name type="scientific">Brassica napus</name>
    <name type="common">Rape</name>
    <dbReference type="NCBI Taxonomy" id="3708"/>
    <lineage>
        <taxon>Eukaryota</taxon>
        <taxon>Viridiplantae</taxon>
        <taxon>Streptophyta</taxon>
        <taxon>Embryophyta</taxon>
        <taxon>Tracheophyta</taxon>
        <taxon>Spermatophyta</taxon>
        <taxon>Magnoliopsida</taxon>
        <taxon>eudicotyledons</taxon>
        <taxon>Gunneridae</taxon>
        <taxon>Pentapetalae</taxon>
        <taxon>rosids</taxon>
        <taxon>malvids</taxon>
        <taxon>Brassicales</taxon>
        <taxon>Brassicaceae</taxon>
        <taxon>Brassiceae</taxon>
        <taxon>Brassica</taxon>
    </lineage>
</organism>
<dbReference type="GO" id="GO:0004672">
    <property type="term" value="F:protein kinase activity"/>
    <property type="evidence" value="ECO:0000318"/>
    <property type="project" value="GO_Central"/>
</dbReference>
<evidence type="ECO:0000256" key="1">
    <source>
        <dbReference type="ARBA" id="ARBA00004479"/>
    </source>
</evidence>
<keyword evidence="2" id="KW-0472">Membrane</keyword>
<name>A0A078J048_BRANA</name>
<proteinExistence type="predicted"/>
<dbReference type="PANTHER" id="PTHR48006:SF80">
    <property type="entry name" value="PROTEIN KINASE DOMAIN-CONTAINING PROTEIN"/>
    <property type="match status" value="1"/>
</dbReference>
<dbReference type="Gene3D" id="1.10.510.10">
    <property type="entry name" value="Transferase(Phosphotransferase) domain 1"/>
    <property type="match status" value="1"/>
</dbReference>
<sequence length="666" mass="74067">YLFITVFRSNNDPAATILYLVYEYIPNGTYRAHLSESCSEKILTWPDRLAILIEIAKAVHFLNTGVMPGSFNNHLKTNNILLDEHKIAKLSDYGVSAIIEENEKLETKSEPHNKSKKIAKREDDVYNFGFILLESLIGPLPTTKGEAFLLNEMTSFESQDGRQKIVSPTVLTTSSQESLAIAISIANKCVLLEPSARPSFEDVLWNLQYAAQMQSAADAERKRKKTLLDPIPETEQKAVFFDAGKAPGRRRRVLLPVSCFSLLWSYLFVAFGYGFRLLAVSYGSRPMFLEAPHTRSVRLLVRVESTLGSQTNPPLLTTAIVLPSSILGAAPPCGNTTTGSTHPGLGLAGSGGLCRSKALSPFLATFTFNETPPYCIETLSFWSPNSSTIPISNRCLSPTLVYCLAGLGPVVYPVFVTASAHQRLNGDNISRENLMKSPAKQMLFPSRLPQRPYPEVYKRHLSTGFLSPTRRREAETFSENGIGESLKHKTLICILLEIHIVSSESFLGGSNCRHLKPQFHGSIRQLPPTLQAIMLDSVLNSSMESEMKRVSTDLSFRLPICLLLGTFEIHLVSRDIVDGIRAGLFRLTGNLVSIGFPPLFQPLSLGYFNVFSDYLKLFRAVVSRIQVKIIRGSLYFELASLCNTSIPCFTALLSFFLLYRRAYLRL</sequence>
<feature type="domain" description="Protein kinase" evidence="3">
    <location>
        <begin position="1"/>
        <end position="210"/>
    </location>
</feature>
<dbReference type="SUPFAM" id="SSF56112">
    <property type="entry name" value="Protein kinase-like (PK-like)"/>
    <property type="match status" value="1"/>
</dbReference>
<evidence type="ECO:0000259" key="3">
    <source>
        <dbReference type="PROSITE" id="PS50011"/>
    </source>
</evidence>
<dbReference type="PaxDb" id="3708-A0A078J048"/>
<dbReference type="GO" id="GO:0005524">
    <property type="term" value="F:ATP binding"/>
    <property type="evidence" value="ECO:0007669"/>
    <property type="project" value="InterPro"/>
</dbReference>
<dbReference type="InterPro" id="IPR001245">
    <property type="entry name" value="Ser-Thr/Tyr_kinase_cat_dom"/>
</dbReference>
<gene>
    <name evidence="4" type="primary">BnaC09g54520D</name>
    <name evidence="4" type="ORF">GSBRNA2T00023580001</name>
</gene>
<dbReference type="Pfam" id="PF07714">
    <property type="entry name" value="PK_Tyr_Ser-Thr"/>
    <property type="match status" value="1"/>
</dbReference>
<evidence type="ECO:0000313" key="4">
    <source>
        <dbReference type="EMBL" id="CDY58404.1"/>
    </source>
</evidence>
<dbReference type="PROSITE" id="PS50011">
    <property type="entry name" value="PROTEIN_KINASE_DOM"/>
    <property type="match status" value="1"/>
</dbReference>
<keyword evidence="5" id="KW-1185">Reference proteome</keyword>
<dbReference type="EMBL" id="LK033666">
    <property type="protein sequence ID" value="CDY58404.1"/>
    <property type="molecule type" value="Genomic_DNA"/>
</dbReference>